<comment type="caution">
    <text evidence="2">The sequence shown here is derived from an EMBL/GenBank/DDBJ whole genome shotgun (WGS) entry which is preliminary data.</text>
</comment>
<dbReference type="RefSeq" id="WP_036906026.1">
    <property type="nucleotide sequence ID" value="NZ_CP138967.1"/>
</dbReference>
<feature type="transmembrane region" description="Helical" evidence="1">
    <location>
        <begin position="31"/>
        <end position="56"/>
    </location>
</feature>
<evidence type="ECO:0000313" key="3">
    <source>
        <dbReference type="Proteomes" id="UP000030392"/>
    </source>
</evidence>
<accession>A0A0A2C6W5</accession>
<name>A0A0A2C6W5_PROMR</name>
<keyword evidence="1" id="KW-0812">Transmembrane</keyword>
<dbReference type="Proteomes" id="UP000030392">
    <property type="component" value="Unassembled WGS sequence"/>
</dbReference>
<dbReference type="EMBL" id="JNAX01000011">
    <property type="protein sequence ID" value="KGG20625.1"/>
    <property type="molecule type" value="Genomic_DNA"/>
</dbReference>
<evidence type="ECO:0000313" key="2">
    <source>
        <dbReference type="EMBL" id="KGG20625.1"/>
    </source>
</evidence>
<keyword evidence="1" id="KW-0472">Membrane</keyword>
<keyword evidence="1" id="KW-1133">Transmembrane helix</keyword>
<organism evidence="2 3">
    <name type="scientific">Prochlorococcus marinus str. PAC1</name>
    <dbReference type="NCBI Taxonomy" id="59924"/>
    <lineage>
        <taxon>Bacteria</taxon>
        <taxon>Bacillati</taxon>
        <taxon>Cyanobacteriota</taxon>
        <taxon>Cyanophyceae</taxon>
        <taxon>Synechococcales</taxon>
        <taxon>Prochlorococcaceae</taxon>
        <taxon>Prochlorococcus</taxon>
    </lineage>
</organism>
<dbReference type="AlphaFoldDB" id="A0A0A2C6W5"/>
<gene>
    <name evidence="2" type="ORF">EV03_1126</name>
</gene>
<protein>
    <submittedName>
        <fullName evidence="2">Uncharacterized protein</fullName>
    </submittedName>
</protein>
<proteinExistence type="predicted"/>
<evidence type="ECO:0000256" key="1">
    <source>
        <dbReference type="SAM" id="Phobius"/>
    </source>
</evidence>
<sequence>MTFKFSQVYFIFTTNNDVKDLLIFGHNIDAWLIYVLIFFGLTSLAFVSVWLIGFLTETSQSGKSIKQPWE</sequence>
<reference evidence="3" key="1">
    <citation type="journal article" date="2014" name="Sci. Data">
        <title>Genomes of diverse isolates of the marine cyanobacterium Prochlorococcus.</title>
        <authorList>
            <person name="Biller S."/>
            <person name="Berube P."/>
            <person name="Thompson J."/>
            <person name="Kelly L."/>
            <person name="Roggensack S."/>
            <person name="Awad L."/>
            <person name="Roache-Johnson K."/>
            <person name="Ding H."/>
            <person name="Giovannoni S.J."/>
            <person name="Moore L.R."/>
            <person name="Chisholm S.W."/>
        </authorList>
    </citation>
    <scope>NUCLEOTIDE SEQUENCE [LARGE SCALE GENOMIC DNA]</scope>
    <source>
        <strain evidence="3">PAC1</strain>
    </source>
</reference>